<dbReference type="Gene3D" id="3.30.420.40">
    <property type="match status" value="2"/>
</dbReference>
<comment type="similarity">
    <text evidence="1">Belongs to the ROK (NagC/XylR) family.</text>
</comment>
<dbReference type="PANTHER" id="PTHR18964:SF149">
    <property type="entry name" value="BIFUNCTIONAL UDP-N-ACETYLGLUCOSAMINE 2-EPIMERASE_N-ACETYLMANNOSAMINE KINASE"/>
    <property type="match status" value="1"/>
</dbReference>
<dbReference type="Pfam" id="PF00480">
    <property type="entry name" value="ROK"/>
    <property type="match status" value="1"/>
</dbReference>
<dbReference type="InterPro" id="IPR000600">
    <property type="entry name" value="ROK"/>
</dbReference>
<evidence type="ECO:0000313" key="2">
    <source>
        <dbReference type="EMBL" id="PJZ65368.1"/>
    </source>
</evidence>
<dbReference type="InterPro" id="IPR043129">
    <property type="entry name" value="ATPase_NBD"/>
</dbReference>
<keyword evidence="2" id="KW-0418">Kinase</keyword>
<dbReference type="Proteomes" id="UP000231912">
    <property type="component" value="Unassembled WGS sequence"/>
</dbReference>
<keyword evidence="2" id="KW-0808">Transferase</keyword>
<evidence type="ECO:0000256" key="1">
    <source>
        <dbReference type="ARBA" id="ARBA00006479"/>
    </source>
</evidence>
<protein>
    <submittedName>
        <fullName evidence="2">Glucose kinase</fullName>
    </submittedName>
</protein>
<dbReference type="EMBL" id="NPDT01000005">
    <property type="protein sequence ID" value="PJZ65368.1"/>
    <property type="molecule type" value="Genomic_DNA"/>
</dbReference>
<dbReference type="SUPFAM" id="SSF53067">
    <property type="entry name" value="Actin-like ATPase domain"/>
    <property type="match status" value="1"/>
</dbReference>
<dbReference type="AlphaFoldDB" id="A0A2M9ZAD4"/>
<reference evidence="2 3" key="1">
    <citation type="submission" date="2017-07" db="EMBL/GenBank/DDBJ databases">
        <title>Leptospira spp. isolated from tropical soils.</title>
        <authorList>
            <person name="Thibeaux R."/>
            <person name="Iraola G."/>
            <person name="Ferres I."/>
            <person name="Bierque E."/>
            <person name="Girault D."/>
            <person name="Soupe-Gilbert M.-E."/>
            <person name="Picardeau M."/>
            <person name="Goarant C."/>
        </authorList>
    </citation>
    <scope>NUCLEOTIDE SEQUENCE [LARGE SCALE GENOMIC DNA]</scope>
    <source>
        <strain evidence="2 3">FH2-C-A2</strain>
    </source>
</reference>
<organism evidence="2 3">
    <name type="scientific">Leptospira wolffii</name>
    <dbReference type="NCBI Taxonomy" id="409998"/>
    <lineage>
        <taxon>Bacteria</taxon>
        <taxon>Pseudomonadati</taxon>
        <taxon>Spirochaetota</taxon>
        <taxon>Spirochaetia</taxon>
        <taxon>Leptospirales</taxon>
        <taxon>Leptospiraceae</taxon>
        <taxon>Leptospira</taxon>
    </lineage>
</organism>
<dbReference type="GO" id="GO:0016301">
    <property type="term" value="F:kinase activity"/>
    <property type="evidence" value="ECO:0007669"/>
    <property type="project" value="UniProtKB-KW"/>
</dbReference>
<name>A0A2M9ZAD4_9LEPT</name>
<dbReference type="RefSeq" id="WP_100759328.1">
    <property type="nucleotide sequence ID" value="NZ_NPDT01000005.1"/>
</dbReference>
<evidence type="ECO:0000313" key="3">
    <source>
        <dbReference type="Proteomes" id="UP000231912"/>
    </source>
</evidence>
<comment type="caution">
    <text evidence="2">The sequence shown here is derived from an EMBL/GenBank/DDBJ whole genome shotgun (WGS) entry which is preliminary data.</text>
</comment>
<proteinExistence type="inferred from homology"/>
<dbReference type="PANTHER" id="PTHR18964">
    <property type="entry name" value="ROK (REPRESSOR, ORF, KINASE) FAMILY"/>
    <property type="match status" value="1"/>
</dbReference>
<accession>A0A2M9ZAD4</accession>
<sequence length="298" mass="31719">MSLYLGVDIGAQSIKACLTDESGEIHSQASCPTGAKMGNEEFLSELEDLISGILRSTGRTASAIGLGSPGPIDKDQGILISSANLPLLKEVPIVSSLSRKFGIPVFYDNDANCAALGEYWFGAGKNSPNLIVLTLGTGLGGGWVFEGKLFDGYKGNSMEVGHTTVVPEGALCGCGQRGCIEAYFSASGFSARFLEKTGDRLEDIESFFKMAESGNSDAKEILDYGTDRLADAVRNLVHTLNPECIVFSGGISLSYDRFGKRLETRIRETIFPIFREYTRILPGGAVTGALGAASLCLR</sequence>
<gene>
    <name evidence="2" type="ORF">CH371_13305</name>
</gene>